<dbReference type="GO" id="GO:0051087">
    <property type="term" value="F:protein-folding chaperone binding"/>
    <property type="evidence" value="ECO:0007669"/>
    <property type="project" value="InterPro"/>
</dbReference>
<comment type="function">
    <text evidence="3 4">Participates actively in the response to hyperosmotic and heat shock by preventing the aggregation of stress-denatured proteins, in association with DnaK and GrpE. It is the nucleotide exchange factor for DnaK and may function as a thermosensor. Unfolded proteins bind initially to DnaJ; upon interaction with the DnaJ-bound protein, DnaK hydrolyzes its bound ATP, resulting in the formation of a stable complex. GrpE releases ADP from DnaK; ATP binding to DnaK triggers the release of the substrate protein, thus completing the reaction cycle. Several rounds of ATP-dependent interactions between DnaJ, DnaK and GrpE are required for fully efficient folding.</text>
</comment>
<keyword evidence="3" id="KW-0963">Cytoplasm</keyword>
<sequence>MNKNVLHDTQDQFQTGYRNQRPETSSSEIATQRRDSGSHDHSPHASQCDSNLQVLHPPIDDENLSAFELMKDLLPVMDNLERAILTGQHSGDFDGFMEAVEVVRNQFFDTLTNHGLQEVSGSWSPFNSTQHVAVGHEDDDGHPHGSVMDVVEQGYRLRERVLRPSKVIVSRNRSIH</sequence>
<dbReference type="GO" id="GO:0000774">
    <property type="term" value="F:adenyl-nucleotide exchange factor activity"/>
    <property type="evidence" value="ECO:0007669"/>
    <property type="project" value="InterPro"/>
</dbReference>
<dbReference type="InterPro" id="IPR000740">
    <property type="entry name" value="GrpE"/>
</dbReference>
<dbReference type="PANTHER" id="PTHR21237">
    <property type="entry name" value="GRPE PROTEIN"/>
    <property type="match status" value="1"/>
</dbReference>
<evidence type="ECO:0000256" key="6">
    <source>
        <dbReference type="SAM" id="MobiDB-lite"/>
    </source>
</evidence>
<comment type="caution">
    <text evidence="7">The sequence shown here is derived from an EMBL/GenBank/DDBJ whole genome shotgun (WGS) entry which is preliminary data.</text>
</comment>
<dbReference type="RefSeq" id="WP_184304365.1">
    <property type="nucleotide sequence ID" value="NZ_JACHXU010000005.1"/>
</dbReference>
<dbReference type="PANTHER" id="PTHR21237:SF23">
    <property type="entry name" value="GRPE PROTEIN HOMOLOG, MITOCHONDRIAL"/>
    <property type="match status" value="1"/>
</dbReference>
<dbReference type="EMBL" id="JACHXU010000005">
    <property type="protein sequence ID" value="MBB3206131.1"/>
    <property type="molecule type" value="Genomic_DNA"/>
</dbReference>
<keyword evidence="8" id="KW-1185">Reference proteome</keyword>
<name>A0A7W5DX30_9BACT</name>
<protein>
    <recommendedName>
        <fullName evidence="3 4">Protein GrpE</fullName>
    </recommendedName>
    <alternativeName>
        <fullName evidence="3">HSP-70 cofactor</fullName>
    </alternativeName>
</protein>
<dbReference type="AlphaFoldDB" id="A0A7W5DX30"/>
<dbReference type="PROSITE" id="PS01071">
    <property type="entry name" value="GRPE"/>
    <property type="match status" value="1"/>
</dbReference>
<evidence type="ECO:0000256" key="1">
    <source>
        <dbReference type="ARBA" id="ARBA00009054"/>
    </source>
</evidence>
<feature type="region of interest" description="Disordered" evidence="6">
    <location>
        <begin position="1"/>
        <end position="57"/>
    </location>
</feature>
<organism evidence="7 8">
    <name type="scientific">Aporhodopirellula rubra</name>
    <dbReference type="NCBI Taxonomy" id="980271"/>
    <lineage>
        <taxon>Bacteria</taxon>
        <taxon>Pseudomonadati</taxon>
        <taxon>Planctomycetota</taxon>
        <taxon>Planctomycetia</taxon>
        <taxon>Pirellulales</taxon>
        <taxon>Pirellulaceae</taxon>
        <taxon>Aporhodopirellula</taxon>
    </lineage>
</organism>
<dbReference type="PRINTS" id="PR00773">
    <property type="entry name" value="GRPEPROTEIN"/>
</dbReference>
<dbReference type="Proteomes" id="UP000536179">
    <property type="component" value="Unassembled WGS sequence"/>
</dbReference>
<dbReference type="GO" id="GO:0051082">
    <property type="term" value="F:unfolded protein binding"/>
    <property type="evidence" value="ECO:0007669"/>
    <property type="project" value="TreeGrafter"/>
</dbReference>
<feature type="compositionally biased region" description="Basic and acidic residues" evidence="6">
    <location>
        <begin position="1"/>
        <end position="10"/>
    </location>
</feature>
<dbReference type="GO" id="GO:0005737">
    <property type="term" value="C:cytoplasm"/>
    <property type="evidence" value="ECO:0007669"/>
    <property type="project" value="UniProtKB-SubCell"/>
</dbReference>
<evidence type="ECO:0000313" key="8">
    <source>
        <dbReference type="Proteomes" id="UP000536179"/>
    </source>
</evidence>
<feature type="compositionally biased region" description="Polar residues" evidence="6">
    <location>
        <begin position="44"/>
        <end position="53"/>
    </location>
</feature>
<feature type="compositionally biased region" description="Basic and acidic residues" evidence="6">
    <location>
        <begin position="31"/>
        <end position="43"/>
    </location>
</feature>
<evidence type="ECO:0000256" key="4">
    <source>
        <dbReference type="RuleBase" id="RU000639"/>
    </source>
</evidence>
<keyword evidence="2 3" id="KW-0143">Chaperone</keyword>
<comment type="subunit">
    <text evidence="3">Homodimer.</text>
</comment>
<keyword evidence="3 4" id="KW-0346">Stress response</keyword>
<dbReference type="Gene3D" id="2.30.22.10">
    <property type="entry name" value="Head domain of nucleotide exchange factor GrpE"/>
    <property type="match status" value="1"/>
</dbReference>
<evidence type="ECO:0000313" key="7">
    <source>
        <dbReference type="EMBL" id="MBB3206131.1"/>
    </source>
</evidence>
<evidence type="ECO:0000256" key="2">
    <source>
        <dbReference type="ARBA" id="ARBA00023186"/>
    </source>
</evidence>
<evidence type="ECO:0000256" key="5">
    <source>
        <dbReference type="RuleBase" id="RU004478"/>
    </source>
</evidence>
<dbReference type="InterPro" id="IPR009012">
    <property type="entry name" value="GrpE_head"/>
</dbReference>
<proteinExistence type="inferred from homology"/>
<dbReference type="InterPro" id="IPR013805">
    <property type="entry name" value="GrpE_CC"/>
</dbReference>
<comment type="subcellular location">
    <subcellularLocation>
        <location evidence="3">Cytoplasm</location>
    </subcellularLocation>
</comment>
<gene>
    <name evidence="3" type="primary">grpE</name>
    <name evidence="7" type="ORF">FHS27_001939</name>
</gene>
<dbReference type="GO" id="GO:0006457">
    <property type="term" value="P:protein folding"/>
    <property type="evidence" value="ECO:0007669"/>
    <property type="project" value="InterPro"/>
</dbReference>
<dbReference type="CDD" id="cd00446">
    <property type="entry name" value="GrpE"/>
    <property type="match status" value="1"/>
</dbReference>
<accession>A0A7W5DX30</accession>
<dbReference type="SUPFAM" id="SSF58014">
    <property type="entry name" value="Coiled-coil domain of nucleotide exchange factor GrpE"/>
    <property type="match status" value="1"/>
</dbReference>
<comment type="similarity">
    <text evidence="1 3 5">Belongs to the GrpE family.</text>
</comment>
<dbReference type="HAMAP" id="MF_01151">
    <property type="entry name" value="GrpE"/>
    <property type="match status" value="1"/>
</dbReference>
<reference evidence="7 8" key="1">
    <citation type="submission" date="2020-08" db="EMBL/GenBank/DDBJ databases">
        <title>Genomic Encyclopedia of Type Strains, Phase III (KMG-III): the genomes of soil and plant-associated and newly described type strains.</title>
        <authorList>
            <person name="Whitman W."/>
        </authorList>
    </citation>
    <scope>NUCLEOTIDE SEQUENCE [LARGE SCALE GENOMIC DNA]</scope>
    <source>
        <strain evidence="7 8">CECT 8075</strain>
    </source>
</reference>
<dbReference type="Pfam" id="PF01025">
    <property type="entry name" value="GrpE"/>
    <property type="match status" value="1"/>
</dbReference>
<dbReference type="Gene3D" id="3.90.20.20">
    <property type="match status" value="1"/>
</dbReference>
<feature type="compositionally biased region" description="Polar residues" evidence="6">
    <location>
        <begin position="11"/>
        <end position="30"/>
    </location>
</feature>
<dbReference type="SUPFAM" id="SSF51064">
    <property type="entry name" value="Head domain of nucleotide exchange factor GrpE"/>
    <property type="match status" value="1"/>
</dbReference>
<dbReference type="GO" id="GO:0042803">
    <property type="term" value="F:protein homodimerization activity"/>
    <property type="evidence" value="ECO:0007669"/>
    <property type="project" value="InterPro"/>
</dbReference>
<evidence type="ECO:0000256" key="3">
    <source>
        <dbReference type="HAMAP-Rule" id="MF_01151"/>
    </source>
</evidence>